<organism evidence="1 2">
    <name type="scientific">Pangasius djambal</name>
    <dbReference type="NCBI Taxonomy" id="1691987"/>
    <lineage>
        <taxon>Eukaryota</taxon>
        <taxon>Metazoa</taxon>
        <taxon>Chordata</taxon>
        <taxon>Craniata</taxon>
        <taxon>Vertebrata</taxon>
        <taxon>Euteleostomi</taxon>
        <taxon>Actinopterygii</taxon>
        <taxon>Neopterygii</taxon>
        <taxon>Teleostei</taxon>
        <taxon>Ostariophysi</taxon>
        <taxon>Siluriformes</taxon>
        <taxon>Pangasiidae</taxon>
        <taxon>Pangasius</taxon>
    </lineage>
</organism>
<accession>A0ACC5Z443</accession>
<evidence type="ECO:0000313" key="1">
    <source>
        <dbReference type="EMBL" id="MCJ8742445.1"/>
    </source>
</evidence>
<proteinExistence type="predicted"/>
<gene>
    <name evidence="1" type="ORF">PDJAM_G00082220</name>
</gene>
<keyword evidence="2" id="KW-1185">Reference proteome</keyword>
<dbReference type="Proteomes" id="UP000830395">
    <property type="component" value="Chromosome 17"/>
</dbReference>
<protein>
    <submittedName>
        <fullName evidence="1">Uncharacterized protein</fullName>
    </submittedName>
</protein>
<comment type="caution">
    <text evidence="1">The sequence shown here is derived from an EMBL/GenBank/DDBJ whole genome shotgun (WGS) entry which is preliminary data.</text>
</comment>
<sequence length="77" mass="8123">MEGRVGGASGTGAWLPAQRGRGLAIPYLLISALALRWFAASLLRCLSRKALIFGSQVTLDCSSSAVLDPGNHPLIWS</sequence>
<reference evidence="1" key="1">
    <citation type="submission" date="2020-02" db="EMBL/GenBank/DDBJ databases">
        <title>Genome sequencing of the panga catfish, Pangasius djambal.</title>
        <authorList>
            <person name="Wen M."/>
            <person name="Zahm M."/>
            <person name="Roques C."/>
            <person name="Cabau C."/>
            <person name="Klopp C."/>
            <person name="Donnadieu C."/>
            <person name="Jouanno E."/>
            <person name="Avarre J.-C."/>
            <person name="Campet M."/>
            <person name="Ha T."/>
            <person name="Dugue R."/>
            <person name="Lampietro C."/>
            <person name="Louis A."/>
            <person name="Herpin A."/>
            <person name="Echchiki A."/>
            <person name="Berthelot C."/>
            <person name="Parey E."/>
            <person name="Roest-Crollius H."/>
            <person name="Braasch I."/>
            <person name="Postlethwait J.H."/>
            <person name="Bobe J."/>
            <person name="Montfort J."/>
            <person name="Bouchez O."/>
            <person name="Begum T."/>
            <person name="Schartl M."/>
            <person name="Gustiano R."/>
            <person name="Guiguen Y."/>
        </authorList>
    </citation>
    <scope>NUCLEOTIDE SEQUENCE</scope>
    <source>
        <strain evidence="1">Pdj_M5554</strain>
    </source>
</reference>
<name>A0ACC5Z443_9TELE</name>
<evidence type="ECO:0000313" key="2">
    <source>
        <dbReference type="Proteomes" id="UP000830395"/>
    </source>
</evidence>
<dbReference type="EMBL" id="CM040991">
    <property type="protein sequence ID" value="MCJ8742445.1"/>
    <property type="molecule type" value="Genomic_DNA"/>
</dbReference>